<evidence type="ECO:0000259" key="2">
    <source>
        <dbReference type="Pfam" id="PF14403"/>
    </source>
</evidence>
<dbReference type="InterPro" id="IPR007296">
    <property type="entry name" value="DUF403"/>
</dbReference>
<dbReference type="SUPFAM" id="SSF56059">
    <property type="entry name" value="Glutathione synthetase ATP-binding domain-like"/>
    <property type="match status" value="1"/>
</dbReference>
<dbReference type="InterPro" id="IPR051680">
    <property type="entry name" value="ATP-dep_Glu-Cys_Ligase-2"/>
</dbReference>
<dbReference type="Pfam" id="PF14403">
    <property type="entry name" value="CP_ATPgrasp_2"/>
    <property type="match status" value="1"/>
</dbReference>
<feature type="domain" description="Circularly permuted ATP-grasp type 2" evidence="2">
    <location>
        <begin position="86"/>
        <end position="460"/>
    </location>
</feature>
<dbReference type="EMBL" id="JAAGXA010000012">
    <property type="protein sequence ID" value="NEN79821.1"/>
    <property type="molecule type" value="Genomic_DNA"/>
</dbReference>
<dbReference type="RefSeq" id="WP_163773372.1">
    <property type="nucleotide sequence ID" value="NZ_JAAGXA010000012.1"/>
</dbReference>
<keyword evidence="4" id="KW-1185">Reference proteome</keyword>
<dbReference type="Gene3D" id="3.40.50.11290">
    <property type="match status" value="1"/>
</dbReference>
<dbReference type="Pfam" id="PF04168">
    <property type="entry name" value="Alpha-E"/>
    <property type="match status" value="1"/>
</dbReference>
<evidence type="ECO:0000313" key="4">
    <source>
        <dbReference type="Proteomes" id="UP000468687"/>
    </source>
</evidence>
<accession>A0A6P0HMH1</accession>
<proteinExistence type="predicted"/>
<dbReference type="AlphaFoldDB" id="A0A6P0HMH1"/>
<feature type="domain" description="DUF403" evidence="1">
    <location>
        <begin position="509"/>
        <end position="832"/>
    </location>
</feature>
<dbReference type="Proteomes" id="UP000468687">
    <property type="component" value="Unassembled WGS sequence"/>
</dbReference>
<dbReference type="PANTHER" id="PTHR34595:SF2">
    <property type="entry name" value="BLR2978 PROTEIN"/>
    <property type="match status" value="1"/>
</dbReference>
<dbReference type="InterPro" id="IPR025841">
    <property type="entry name" value="CP_ATPgrasp_2"/>
</dbReference>
<name>A0A6P0HMH1_9ACTN</name>
<evidence type="ECO:0000313" key="3">
    <source>
        <dbReference type="EMBL" id="NEN79821.1"/>
    </source>
</evidence>
<gene>
    <name evidence="3" type="ORF">G3T38_16250</name>
</gene>
<protein>
    <submittedName>
        <fullName evidence="3">Circularly permuted type 2 ATP-grasp protein</fullName>
    </submittedName>
</protein>
<reference evidence="3 4" key="1">
    <citation type="journal article" date="2014" name="Int. J. Syst. Evol. Microbiol.">
        <title>Nocardioides zeae sp. nov., isolated from the stem of Zea mays.</title>
        <authorList>
            <person name="Glaeser S.P."/>
            <person name="McInroy J.A."/>
            <person name="Busse H.J."/>
            <person name="Kampfer P."/>
        </authorList>
    </citation>
    <scope>NUCLEOTIDE SEQUENCE [LARGE SCALE GENOMIC DNA]</scope>
    <source>
        <strain evidence="3 4">JCM 30728</strain>
    </source>
</reference>
<dbReference type="PANTHER" id="PTHR34595">
    <property type="entry name" value="BLR5612 PROTEIN"/>
    <property type="match status" value="1"/>
</dbReference>
<evidence type="ECO:0000259" key="1">
    <source>
        <dbReference type="Pfam" id="PF04168"/>
    </source>
</evidence>
<comment type="caution">
    <text evidence="3">The sequence shown here is derived from an EMBL/GenBank/DDBJ whole genome shotgun (WGS) entry which is preliminary data.</text>
</comment>
<sequence length="863" mass="93474">MTVLDDYTAALAQPRLGEAPDRYDELVAPDGTLRPAWRPLAEAAFRLTAGDLARVDDEIQRTLADDGVTYASPGSSPEPWRLDPVPLVIEPDEWSTLEVGLTQRAELLNAVLADLYGPRTLLRDGVLPAPLVLGHPGYTRVVARASNADPRPLLLSATDLGRTAAGDWRVLADRAQAPSGMGYAMENRRVVSRVLPELYRQATLHRMAPFFHALRTSLLQAAPGDPADPRVVVLSPGPHSETAYDQAFLASTLGVPLVQGSDLTVRDGAVWMRVFEHLEPVHVILRRVDAAFSDPLELRGGSRLGVAGLSEAVRRGTVRVVNGLGSGVLENPGLLPYLPAVAAHLLGEDLRLDAVPTWWCGDAEQRRTVLDRLDELEVRRIDGSRVEGDRDTLRARILAEPHAHVGQQPIALSQVPTFGRERASYGPPTGRIAPGPMSLRTFSLWYGSSYRPLVGGLATVRERRDGGRTSPWVSKDVWVLKKDASEPDQHLAHQLQLSYAVPGAASGPRVLDDLFWFGRYRERAEDLLRLVLTAHALAEDYRARPWSSGGASLAVAWTAIHRLCPLPDTAPYAAAFADLAGPEAARATAFGAPLDVEFHAVLLDPTREGSVAQSLAALRSCAGGVRDQLSADTWRAFAALDRAAAALRASPHSHRVEEASGRMLDGMLALTGVTANMVRDPGWHMAGAGRTLERAQQVARLLAAATVERRGLDTDRRVLNVVLGATESVVTHRRRHRGYVKVDSVLELLLLDPHNPRSVAFCLDELRGHLAAMPGSTGSTRPERLLEELVERVTTVDVRALVAIGGAHRPYLRGFLAQLVADVAQLSDAVAALHLAAGPGPRSFGQLVERLPRHQRSLGEDAP</sequence>
<organism evidence="3 4">
    <name type="scientific">Nocardioides zeae</name>
    <dbReference type="NCBI Taxonomy" id="1457234"/>
    <lineage>
        <taxon>Bacteria</taxon>
        <taxon>Bacillati</taxon>
        <taxon>Actinomycetota</taxon>
        <taxon>Actinomycetes</taxon>
        <taxon>Propionibacteriales</taxon>
        <taxon>Nocardioidaceae</taxon>
        <taxon>Nocardioides</taxon>
    </lineage>
</organism>